<sequence>MTNVFQSTINTIECVLFTARVGSYEKTHKTVKICCELGNISRGCWSLDNTSVDNIVMIKEAEVPEFEMADEDQIQNDILIDHAVDVYMCA</sequence>
<comment type="caution">
    <text evidence="1">The sequence shown here is derived from an EMBL/GenBank/DDBJ whole genome shotgun (WGS) entry which is preliminary data.</text>
</comment>
<reference evidence="1" key="1">
    <citation type="submission" date="2018-11" db="EMBL/GenBank/DDBJ databases">
        <authorList>
            <person name="Alioto T."/>
            <person name="Alioto T."/>
        </authorList>
    </citation>
    <scope>NUCLEOTIDE SEQUENCE</scope>
</reference>
<protein>
    <submittedName>
        <fullName evidence="1">Uncharacterized protein</fullName>
    </submittedName>
</protein>
<dbReference type="EMBL" id="UYJE01005868">
    <property type="protein sequence ID" value="VDI41174.1"/>
    <property type="molecule type" value="Genomic_DNA"/>
</dbReference>
<organism evidence="1 2">
    <name type="scientific">Mytilus galloprovincialis</name>
    <name type="common">Mediterranean mussel</name>
    <dbReference type="NCBI Taxonomy" id="29158"/>
    <lineage>
        <taxon>Eukaryota</taxon>
        <taxon>Metazoa</taxon>
        <taxon>Spiralia</taxon>
        <taxon>Lophotrochozoa</taxon>
        <taxon>Mollusca</taxon>
        <taxon>Bivalvia</taxon>
        <taxon>Autobranchia</taxon>
        <taxon>Pteriomorphia</taxon>
        <taxon>Mytilida</taxon>
        <taxon>Mytiloidea</taxon>
        <taxon>Mytilidae</taxon>
        <taxon>Mytilinae</taxon>
        <taxon>Mytilus</taxon>
    </lineage>
</organism>
<evidence type="ECO:0000313" key="1">
    <source>
        <dbReference type="EMBL" id="VDI41174.1"/>
    </source>
</evidence>
<evidence type="ECO:0000313" key="2">
    <source>
        <dbReference type="Proteomes" id="UP000596742"/>
    </source>
</evidence>
<name>A0A8B6EYQ0_MYTGA</name>
<accession>A0A8B6EYQ0</accession>
<keyword evidence="2" id="KW-1185">Reference proteome</keyword>
<proteinExistence type="predicted"/>
<gene>
    <name evidence="1" type="ORF">MGAL_10B056921</name>
</gene>
<dbReference type="Proteomes" id="UP000596742">
    <property type="component" value="Unassembled WGS sequence"/>
</dbReference>
<dbReference type="AlphaFoldDB" id="A0A8B6EYQ0"/>